<feature type="domain" description="HAMP" evidence="14">
    <location>
        <begin position="319"/>
        <end position="371"/>
    </location>
</feature>
<evidence type="ECO:0000256" key="5">
    <source>
        <dbReference type="ARBA" id="ARBA00022553"/>
    </source>
</evidence>
<keyword evidence="6" id="KW-0808">Transferase</keyword>
<keyword evidence="9 12" id="KW-1133">Transmembrane helix</keyword>
<evidence type="ECO:0000313" key="15">
    <source>
        <dbReference type="EMBL" id="TCL38145.1"/>
    </source>
</evidence>
<dbReference type="PANTHER" id="PTHR34220">
    <property type="entry name" value="SENSOR HISTIDINE KINASE YPDA"/>
    <property type="match status" value="1"/>
</dbReference>
<feature type="domain" description="Histidine kinase" evidence="13">
    <location>
        <begin position="489"/>
        <end position="596"/>
    </location>
</feature>
<evidence type="ECO:0000256" key="8">
    <source>
        <dbReference type="ARBA" id="ARBA00022777"/>
    </source>
</evidence>
<dbReference type="Gene3D" id="3.30.565.10">
    <property type="entry name" value="Histidine kinase-like ATPase, C-terminal domain"/>
    <property type="match status" value="1"/>
</dbReference>
<dbReference type="Pfam" id="PF02743">
    <property type="entry name" value="dCache_1"/>
    <property type="match status" value="1"/>
</dbReference>
<keyword evidence="11 12" id="KW-0472">Membrane</keyword>
<keyword evidence="5" id="KW-0597">Phosphoprotein</keyword>
<dbReference type="PROSITE" id="PS50885">
    <property type="entry name" value="HAMP"/>
    <property type="match status" value="1"/>
</dbReference>
<dbReference type="InterPro" id="IPR005467">
    <property type="entry name" value="His_kinase_dom"/>
</dbReference>
<evidence type="ECO:0000256" key="7">
    <source>
        <dbReference type="ARBA" id="ARBA00022692"/>
    </source>
</evidence>
<keyword evidence="10" id="KW-0902">Two-component regulatory system</keyword>
<dbReference type="InterPro" id="IPR003594">
    <property type="entry name" value="HATPase_dom"/>
</dbReference>
<dbReference type="SMART" id="SM00304">
    <property type="entry name" value="HAMP"/>
    <property type="match status" value="1"/>
</dbReference>
<dbReference type="InterPro" id="IPR003660">
    <property type="entry name" value="HAMP_dom"/>
</dbReference>
<evidence type="ECO:0000259" key="13">
    <source>
        <dbReference type="PROSITE" id="PS50109"/>
    </source>
</evidence>
<evidence type="ECO:0000256" key="10">
    <source>
        <dbReference type="ARBA" id="ARBA00023012"/>
    </source>
</evidence>
<accession>A0A4R1Q8U1</accession>
<evidence type="ECO:0000256" key="9">
    <source>
        <dbReference type="ARBA" id="ARBA00022989"/>
    </source>
</evidence>
<proteinExistence type="predicted"/>
<name>A0A4R1Q8U1_9FIRM</name>
<evidence type="ECO:0000256" key="12">
    <source>
        <dbReference type="SAM" id="Phobius"/>
    </source>
</evidence>
<dbReference type="CDD" id="cd12912">
    <property type="entry name" value="PDC2_MCP_like"/>
    <property type="match status" value="1"/>
</dbReference>
<dbReference type="PRINTS" id="PR00344">
    <property type="entry name" value="BCTRLSENSOR"/>
</dbReference>
<dbReference type="Gene3D" id="3.30.450.20">
    <property type="entry name" value="PAS domain"/>
    <property type="match status" value="2"/>
</dbReference>
<dbReference type="SUPFAM" id="SSF55874">
    <property type="entry name" value="ATPase domain of HSP90 chaperone/DNA topoisomerase II/histidine kinase"/>
    <property type="match status" value="1"/>
</dbReference>
<dbReference type="Pfam" id="PF00672">
    <property type="entry name" value="HAMP"/>
    <property type="match status" value="1"/>
</dbReference>
<evidence type="ECO:0000256" key="1">
    <source>
        <dbReference type="ARBA" id="ARBA00000085"/>
    </source>
</evidence>
<dbReference type="Proteomes" id="UP000295063">
    <property type="component" value="Unassembled WGS sequence"/>
</dbReference>
<comment type="subcellular location">
    <subcellularLocation>
        <location evidence="2">Cell membrane</location>
        <topology evidence="2">Multi-pass membrane protein</topology>
    </subcellularLocation>
</comment>
<keyword evidence="7 12" id="KW-0812">Transmembrane</keyword>
<evidence type="ECO:0000259" key="14">
    <source>
        <dbReference type="PROSITE" id="PS50885"/>
    </source>
</evidence>
<dbReference type="CDD" id="cd06225">
    <property type="entry name" value="HAMP"/>
    <property type="match status" value="1"/>
</dbReference>
<dbReference type="GO" id="GO:0000155">
    <property type="term" value="F:phosphorelay sensor kinase activity"/>
    <property type="evidence" value="ECO:0007669"/>
    <property type="project" value="InterPro"/>
</dbReference>
<dbReference type="Gene3D" id="6.10.340.10">
    <property type="match status" value="1"/>
</dbReference>
<dbReference type="PANTHER" id="PTHR34220:SF7">
    <property type="entry name" value="SENSOR HISTIDINE KINASE YPDA"/>
    <property type="match status" value="1"/>
</dbReference>
<feature type="transmembrane region" description="Helical" evidence="12">
    <location>
        <begin position="299"/>
        <end position="322"/>
    </location>
</feature>
<evidence type="ECO:0000256" key="4">
    <source>
        <dbReference type="ARBA" id="ARBA00022475"/>
    </source>
</evidence>
<dbReference type="Pfam" id="PF02518">
    <property type="entry name" value="HATPase_c"/>
    <property type="match status" value="1"/>
</dbReference>
<dbReference type="CDD" id="cd18773">
    <property type="entry name" value="PDC1_HK_sensor"/>
    <property type="match status" value="1"/>
</dbReference>
<dbReference type="InterPro" id="IPR036890">
    <property type="entry name" value="HATPase_C_sf"/>
</dbReference>
<keyword evidence="8 15" id="KW-0418">Kinase</keyword>
<dbReference type="SUPFAM" id="SSF158472">
    <property type="entry name" value="HAMP domain-like"/>
    <property type="match status" value="1"/>
</dbReference>
<dbReference type="EMBL" id="SLUI01000004">
    <property type="protein sequence ID" value="TCL38145.1"/>
    <property type="molecule type" value="Genomic_DNA"/>
</dbReference>
<comment type="catalytic activity">
    <reaction evidence="1">
        <text>ATP + protein L-histidine = ADP + protein N-phospho-L-histidine.</text>
        <dbReference type="EC" id="2.7.13.3"/>
    </reaction>
</comment>
<evidence type="ECO:0000256" key="2">
    <source>
        <dbReference type="ARBA" id="ARBA00004651"/>
    </source>
</evidence>
<dbReference type="Pfam" id="PF06580">
    <property type="entry name" value="His_kinase"/>
    <property type="match status" value="1"/>
</dbReference>
<sequence length="604" mass="68151">MSLLRFWLSDTPLTTKLFIFSALLIIVPLLIVGLISYHQSSVELEEEARQYSWQVMEQIESHVEYYVRDLEIISLKILNHPDLAELVKAGPRVGPHYDAFRKQVEFMLKNAAYSGSEISNITVILDGAEIAASDGHIPEGAAINVTGERWYSAVPYNGGSLLFTRILQHDARNEPVMTLARRIYSPQTLEPVGILLVDVNYRRIKDIADKVSVTRKGYFYILDSEGHYVYHPDEKKLGKVLEKLDFSLFTQADEGTSLRVNKGEDFITFSHSANLGWRFVTSIPYAELSRPAGRIGETVLLTTLLTLAAAYILGVFFAASLIRPIRRMQHFMRQVEVGDFSSRVKVESGDELGQLSKGFNKMVEKLASLVEEVYFSKLRETEGALRSKDMELKVLQSQINPHFLYNSLETIRGMALEKEEEDIATMAAALGHLLRYNLRSKVPVVPLRDEIRVCQVYLQIQQFRFEGQFTYEFCIPDWAWDLSMIKFSLQPLIENCFTHGMGMASRPLSICITACQRDEQSFVIEVSDNGPGIAQDTLDRIRADLRQKDITQGGHSIGLVNVHRRISRIYEADYGLSVQSVPGKGTTVTLRLPLSVAIQKGDAG</sequence>
<dbReference type="InterPro" id="IPR004358">
    <property type="entry name" value="Sig_transdc_His_kin-like_C"/>
</dbReference>
<reference evidence="15 16" key="1">
    <citation type="submission" date="2019-03" db="EMBL/GenBank/DDBJ databases">
        <title>Genomic Encyclopedia of Type Strains, Phase IV (KMG-IV): sequencing the most valuable type-strain genomes for metagenomic binning, comparative biology and taxonomic classification.</title>
        <authorList>
            <person name="Goeker M."/>
        </authorList>
    </citation>
    <scope>NUCLEOTIDE SEQUENCE [LARGE SCALE GENOMIC DNA]</scope>
    <source>
        <strain evidence="15 16">DSM 15969</strain>
    </source>
</reference>
<evidence type="ECO:0000256" key="6">
    <source>
        <dbReference type="ARBA" id="ARBA00022679"/>
    </source>
</evidence>
<organism evidence="15 16">
    <name type="scientific">Anaerospora hongkongensis</name>
    <dbReference type="NCBI Taxonomy" id="244830"/>
    <lineage>
        <taxon>Bacteria</taxon>
        <taxon>Bacillati</taxon>
        <taxon>Bacillota</taxon>
        <taxon>Negativicutes</taxon>
        <taxon>Selenomonadales</taxon>
        <taxon>Sporomusaceae</taxon>
        <taxon>Anaerospora</taxon>
    </lineage>
</organism>
<protein>
    <recommendedName>
        <fullName evidence="3">histidine kinase</fullName>
        <ecNumber evidence="3">2.7.13.3</ecNumber>
    </recommendedName>
</protein>
<gene>
    <name evidence="15" type="ORF">EV210_104112</name>
</gene>
<dbReference type="EC" id="2.7.13.3" evidence="3"/>
<dbReference type="SMART" id="SM00387">
    <property type="entry name" value="HATPase_c"/>
    <property type="match status" value="1"/>
</dbReference>
<evidence type="ECO:0000256" key="3">
    <source>
        <dbReference type="ARBA" id="ARBA00012438"/>
    </source>
</evidence>
<dbReference type="AlphaFoldDB" id="A0A4R1Q8U1"/>
<dbReference type="InterPro" id="IPR033479">
    <property type="entry name" value="dCache_1"/>
</dbReference>
<keyword evidence="4" id="KW-1003">Cell membrane</keyword>
<dbReference type="InterPro" id="IPR050640">
    <property type="entry name" value="Bact_2-comp_sensor_kinase"/>
</dbReference>
<evidence type="ECO:0000313" key="16">
    <source>
        <dbReference type="Proteomes" id="UP000295063"/>
    </source>
</evidence>
<feature type="transmembrane region" description="Helical" evidence="12">
    <location>
        <begin position="17"/>
        <end position="37"/>
    </location>
</feature>
<dbReference type="PROSITE" id="PS50109">
    <property type="entry name" value="HIS_KIN"/>
    <property type="match status" value="1"/>
</dbReference>
<dbReference type="GO" id="GO:0005886">
    <property type="term" value="C:plasma membrane"/>
    <property type="evidence" value="ECO:0007669"/>
    <property type="project" value="UniProtKB-SubCell"/>
</dbReference>
<comment type="caution">
    <text evidence="15">The sequence shown here is derived from an EMBL/GenBank/DDBJ whole genome shotgun (WGS) entry which is preliminary data.</text>
</comment>
<keyword evidence="16" id="KW-1185">Reference proteome</keyword>
<dbReference type="InterPro" id="IPR010559">
    <property type="entry name" value="Sig_transdc_His_kin_internal"/>
</dbReference>
<evidence type="ECO:0000256" key="11">
    <source>
        <dbReference type="ARBA" id="ARBA00023136"/>
    </source>
</evidence>